<dbReference type="AlphaFoldDB" id="I9NV26"/>
<dbReference type="Proteomes" id="UP000005361">
    <property type="component" value="Chromosome"/>
</dbReference>
<dbReference type="GO" id="GO:0003700">
    <property type="term" value="F:DNA-binding transcription factor activity"/>
    <property type="evidence" value="ECO:0007669"/>
    <property type="project" value="InterPro"/>
</dbReference>
<evidence type="ECO:0000313" key="6">
    <source>
        <dbReference type="EMBL" id="AJQ29844.1"/>
    </source>
</evidence>
<dbReference type="InterPro" id="IPR036390">
    <property type="entry name" value="WH_DNA-bd_sf"/>
</dbReference>
<evidence type="ECO:0000256" key="2">
    <source>
        <dbReference type="ARBA" id="ARBA00023015"/>
    </source>
</evidence>
<dbReference type="SUPFAM" id="SSF53850">
    <property type="entry name" value="Periplasmic binding protein-like II"/>
    <property type="match status" value="1"/>
</dbReference>
<dbReference type="CDD" id="cd05466">
    <property type="entry name" value="PBP2_LTTR_substrate"/>
    <property type="match status" value="1"/>
</dbReference>
<reference evidence="7" key="2">
    <citation type="submission" date="2015-02" db="EMBL/GenBank/DDBJ databases">
        <title>Complete Genome Sequence of Pelosinus fermentans JBW45.</title>
        <authorList>
            <person name="De Leon K.B."/>
            <person name="Utturkar S.M."/>
            <person name="Camilleri L.B."/>
            <person name="Arkin A.P."/>
            <person name="Fields M.W."/>
            <person name="Brown S.D."/>
            <person name="Wall J.D."/>
        </authorList>
    </citation>
    <scope>NUCLEOTIDE SEQUENCE [LARGE SCALE GENOMIC DNA]</scope>
    <source>
        <strain evidence="7">JBW45</strain>
    </source>
</reference>
<dbReference type="FunFam" id="1.10.10.10:FF:000001">
    <property type="entry name" value="LysR family transcriptional regulator"/>
    <property type="match status" value="1"/>
</dbReference>
<dbReference type="GO" id="GO:0032993">
    <property type="term" value="C:protein-DNA complex"/>
    <property type="evidence" value="ECO:0007669"/>
    <property type="project" value="TreeGrafter"/>
</dbReference>
<evidence type="ECO:0000256" key="4">
    <source>
        <dbReference type="ARBA" id="ARBA00023163"/>
    </source>
</evidence>
<gene>
    <name evidence="6" type="ORF">JBW_04515</name>
</gene>
<dbReference type="PRINTS" id="PR00039">
    <property type="entry name" value="HTHLYSR"/>
</dbReference>
<dbReference type="Pfam" id="PF00126">
    <property type="entry name" value="HTH_1"/>
    <property type="match status" value="1"/>
</dbReference>
<proteinExistence type="inferred from homology"/>
<dbReference type="SUPFAM" id="SSF46785">
    <property type="entry name" value="Winged helix' DNA-binding domain"/>
    <property type="match status" value="1"/>
</dbReference>
<accession>I9NV26</accession>
<reference evidence="6 7" key="1">
    <citation type="journal article" date="2015" name="Genome Announc.">
        <title>Complete Genome Sequence of Pelosinus fermentans JBW45, a Member of a Remarkably Competitive Group of Negativicutes in the Firmicutes Phylum.</title>
        <authorList>
            <person name="De Leon K.B."/>
            <person name="Utturkar S.M."/>
            <person name="Camilleri L.B."/>
            <person name="Elias D.A."/>
            <person name="Arkin A.P."/>
            <person name="Fields M.W."/>
            <person name="Brown S.D."/>
            <person name="Wall J.D."/>
        </authorList>
    </citation>
    <scope>NUCLEOTIDE SEQUENCE [LARGE SCALE GENOMIC DNA]</scope>
    <source>
        <strain evidence="6 7">JBW45</strain>
    </source>
</reference>
<dbReference type="Gene3D" id="3.40.190.10">
    <property type="entry name" value="Periplasmic binding protein-like II"/>
    <property type="match status" value="2"/>
</dbReference>
<dbReference type="HOGENOM" id="CLU_039613_6_2_9"/>
<keyword evidence="3" id="KW-0238">DNA-binding</keyword>
<evidence type="ECO:0000256" key="3">
    <source>
        <dbReference type="ARBA" id="ARBA00023125"/>
    </source>
</evidence>
<dbReference type="PROSITE" id="PS50931">
    <property type="entry name" value="HTH_LYSR"/>
    <property type="match status" value="1"/>
</dbReference>
<dbReference type="InterPro" id="IPR000847">
    <property type="entry name" value="LysR_HTH_N"/>
</dbReference>
<dbReference type="KEGG" id="pft:JBW_04515"/>
<comment type="similarity">
    <text evidence="1">Belongs to the LysR transcriptional regulatory family.</text>
</comment>
<evidence type="ECO:0000313" key="7">
    <source>
        <dbReference type="Proteomes" id="UP000005361"/>
    </source>
</evidence>
<feature type="domain" description="HTH lysR-type" evidence="5">
    <location>
        <begin position="1"/>
        <end position="58"/>
    </location>
</feature>
<dbReference type="InterPro" id="IPR005119">
    <property type="entry name" value="LysR_subst-bd"/>
</dbReference>
<dbReference type="Gene3D" id="1.10.10.10">
    <property type="entry name" value="Winged helix-like DNA-binding domain superfamily/Winged helix DNA-binding domain"/>
    <property type="match status" value="1"/>
</dbReference>
<keyword evidence="2" id="KW-0805">Transcription regulation</keyword>
<dbReference type="OrthoDB" id="9803714at2"/>
<name>I9NV26_9FIRM</name>
<organism evidence="6 7">
    <name type="scientific">Pelosinus fermentans JBW45</name>
    <dbReference type="NCBI Taxonomy" id="1192197"/>
    <lineage>
        <taxon>Bacteria</taxon>
        <taxon>Bacillati</taxon>
        <taxon>Bacillota</taxon>
        <taxon>Negativicutes</taxon>
        <taxon>Selenomonadales</taxon>
        <taxon>Sporomusaceae</taxon>
        <taxon>Pelosinus</taxon>
    </lineage>
</organism>
<dbReference type="RefSeq" id="WP_007955159.1">
    <property type="nucleotide sequence ID" value="NZ_CP010978.1"/>
</dbReference>
<dbReference type="Pfam" id="PF03466">
    <property type="entry name" value="LysR_substrate"/>
    <property type="match status" value="1"/>
</dbReference>
<evidence type="ECO:0000256" key="1">
    <source>
        <dbReference type="ARBA" id="ARBA00009437"/>
    </source>
</evidence>
<protein>
    <submittedName>
        <fullName evidence="6">Transcriptional regulator, LysR family</fullName>
    </submittedName>
</protein>
<dbReference type="InterPro" id="IPR036388">
    <property type="entry name" value="WH-like_DNA-bd_sf"/>
</dbReference>
<dbReference type="GO" id="GO:0003677">
    <property type="term" value="F:DNA binding"/>
    <property type="evidence" value="ECO:0007669"/>
    <property type="project" value="UniProtKB-KW"/>
</dbReference>
<sequence length="291" mass="32935">MDIKQLKYFLTIAEEGQITRAAKRLHMAQPPLSQQLKVLEEDLGVNLVERESRGIVLTEAGHLLYKRAAHMLELLKATRKELKEIDEGRSGTLSIGAVASSGTTFLPIKIVSFHERYPHVNFNLREGDTNKILELLNTGVIEIGIVRTIFDPKTYHSVSLPEEPMVVAMCHEWNCNKEKFQINVEELANKPLLLHRSNENMIVECCQQNGFEPQIFCRGDDVRSLLVWADAGLGMAIVPKSAVGLVPSNKLLYKEIIDTSLEIRKAIIWLRNRYLSASTRNFIEMILSDLS</sequence>
<keyword evidence="4" id="KW-0804">Transcription</keyword>
<dbReference type="PANTHER" id="PTHR30346">
    <property type="entry name" value="TRANSCRIPTIONAL DUAL REGULATOR HCAR-RELATED"/>
    <property type="match status" value="1"/>
</dbReference>
<dbReference type="STRING" id="1192197.JBW_04515"/>
<dbReference type="EMBL" id="CP010978">
    <property type="protein sequence ID" value="AJQ29844.1"/>
    <property type="molecule type" value="Genomic_DNA"/>
</dbReference>
<evidence type="ECO:0000259" key="5">
    <source>
        <dbReference type="PROSITE" id="PS50931"/>
    </source>
</evidence>
<dbReference type="PANTHER" id="PTHR30346:SF28">
    <property type="entry name" value="HTH-TYPE TRANSCRIPTIONAL REGULATOR CYNR"/>
    <property type="match status" value="1"/>
</dbReference>